<evidence type="ECO:0000259" key="1">
    <source>
        <dbReference type="Pfam" id="PF13276"/>
    </source>
</evidence>
<reference evidence="2 3" key="1">
    <citation type="submission" date="2012-05" db="EMBL/GenBank/DDBJ databases">
        <title>The Genome Sequence of Eubacteriaceae bacterium CM2.</title>
        <authorList>
            <consortium name="The Broad Institute Genome Sequencing Platform"/>
            <person name="Earl A."/>
            <person name="Ward D."/>
            <person name="Feldgarden M."/>
            <person name="Gevers D."/>
            <person name="Sizova M."/>
            <person name="Hazen A."/>
            <person name="Epstein S."/>
            <person name="Walker B."/>
            <person name="Young S.K."/>
            <person name="Zeng Q."/>
            <person name="Gargeya S."/>
            <person name="Fitzgerald M."/>
            <person name="Haas B."/>
            <person name="Abouelleil A."/>
            <person name="Alvarado L."/>
            <person name="Arachchi H.M."/>
            <person name="Berlin A."/>
            <person name="Chapman S.B."/>
            <person name="Goldberg J."/>
            <person name="Griggs A."/>
            <person name="Gujja S."/>
            <person name="Hansen M."/>
            <person name="Howarth C."/>
            <person name="Imamovic A."/>
            <person name="Larimer J."/>
            <person name="McCowen C."/>
            <person name="Montmayeur A."/>
            <person name="Murphy C."/>
            <person name="Neiman D."/>
            <person name="Pearson M."/>
            <person name="Priest M."/>
            <person name="Roberts A."/>
            <person name="Saif S."/>
            <person name="Shea T."/>
            <person name="Sisk P."/>
            <person name="Sykes S."/>
            <person name="Wortman J."/>
            <person name="Nusbaum C."/>
            <person name="Birren B."/>
        </authorList>
    </citation>
    <scope>NUCLEOTIDE SEQUENCE [LARGE SCALE GENOMIC DNA]</scope>
    <source>
        <strain evidence="2 3">CM2</strain>
    </source>
</reference>
<dbReference type="InterPro" id="IPR036397">
    <property type="entry name" value="RNaseH_sf"/>
</dbReference>
<sequence length="181" mass="21569">MLHLYCKPKIKKSHCHIHASLSQRLDAVYTLRNEHNINTLCRVLNINRSTYYKHFFSKPSNREIENKKIKSKIFEIYVNFKKSIGGYKIKTILQRDYGIKISVGKVYRLMNQMNLPRMTKPKAKWRSTKSENKTYENHLKQNFNQDALNKVWASDFTYIKVNGKWKYLCIVMDLFSRKVVG</sequence>
<comment type="caution">
    <text evidence="2">The sequence shown here is derived from an EMBL/GenBank/DDBJ whole genome shotgun (WGS) entry which is preliminary data.</text>
</comment>
<dbReference type="OrthoDB" id="9813957at2"/>
<name>V9HV58_9FIRM</name>
<dbReference type="SUPFAM" id="SSF53098">
    <property type="entry name" value="Ribonuclease H-like"/>
    <property type="match status" value="1"/>
</dbReference>
<dbReference type="EMBL" id="AFZF02000008">
    <property type="protein sequence ID" value="EHL18409.1"/>
    <property type="molecule type" value="Genomic_DNA"/>
</dbReference>
<accession>V9HV58</accession>
<dbReference type="PANTHER" id="PTHR46889:SF4">
    <property type="entry name" value="TRANSPOSASE INSO FOR INSERTION SEQUENCE ELEMENT IS911B-RELATED"/>
    <property type="match status" value="1"/>
</dbReference>
<dbReference type="InterPro" id="IPR012337">
    <property type="entry name" value="RNaseH-like_sf"/>
</dbReference>
<dbReference type="Gene3D" id="3.30.420.10">
    <property type="entry name" value="Ribonuclease H-like superfamily/Ribonuclease H"/>
    <property type="match status" value="1"/>
</dbReference>
<dbReference type="InterPro" id="IPR025948">
    <property type="entry name" value="HTH-like_dom"/>
</dbReference>
<dbReference type="PANTHER" id="PTHR46889">
    <property type="entry name" value="TRANSPOSASE INSF FOR INSERTION SEQUENCE IS3B-RELATED"/>
    <property type="match status" value="1"/>
</dbReference>
<dbReference type="GO" id="GO:0003676">
    <property type="term" value="F:nucleic acid binding"/>
    <property type="evidence" value="ECO:0007669"/>
    <property type="project" value="InterPro"/>
</dbReference>
<proteinExistence type="predicted"/>
<protein>
    <recommendedName>
        <fullName evidence="1">HTH-like domain-containing protein</fullName>
    </recommendedName>
</protein>
<feature type="domain" description="HTH-like" evidence="1">
    <location>
        <begin position="66"/>
        <end position="115"/>
    </location>
</feature>
<dbReference type="InterPro" id="IPR050900">
    <property type="entry name" value="Transposase_IS3/IS150/IS904"/>
</dbReference>
<dbReference type="RefSeq" id="WP_009527623.1">
    <property type="nucleotide sequence ID" value="NZ_JH815225.1"/>
</dbReference>
<dbReference type="Pfam" id="PF13276">
    <property type="entry name" value="HTH_21"/>
    <property type="match status" value="1"/>
</dbReference>
<organism evidence="2 3">
    <name type="scientific">Peptoanaerobacter stomatis</name>
    <dbReference type="NCBI Taxonomy" id="796937"/>
    <lineage>
        <taxon>Bacteria</taxon>
        <taxon>Bacillati</taxon>
        <taxon>Bacillota</taxon>
        <taxon>Clostridia</taxon>
        <taxon>Peptostreptococcales</taxon>
        <taxon>Filifactoraceae</taxon>
        <taxon>Peptoanaerobacter</taxon>
    </lineage>
</organism>
<dbReference type="HOGENOM" id="CLU_027402_21_2_9"/>
<evidence type="ECO:0000313" key="2">
    <source>
        <dbReference type="EMBL" id="EHL18409.1"/>
    </source>
</evidence>
<evidence type="ECO:0000313" key="3">
    <source>
        <dbReference type="Proteomes" id="UP000017818"/>
    </source>
</evidence>
<dbReference type="Proteomes" id="UP000017818">
    <property type="component" value="Unassembled WGS sequence"/>
</dbReference>
<dbReference type="AlphaFoldDB" id="V9HV58"/>
<gene>
    <name evidence="2" type="ORF">HMPREF9630_00134</name>
</gene>